<name>A0A1W2LTK6_9PSEU</name>
<evidence type="ECO:0000256" key="1">
    <source>
        <dbReference type="SAM" id="MobiDB-lite"/>
    </source>
</evidence>
<protein>
    <submittedName>
        <fullName evidence="2">Uncharacterized protein</fullName>
    </submittedName>
</protein>
<organism evidence="2 3">
    <name type="scientific">Amycolatopsis keratiniphila subsp. keratiniphila</name>
    <dbReference type="NCBI Taxonomy" id="227715"/>
    <lineage>
        <taxon>Bacteria</taxon>
        <taxon>Bacillati</taxon>
        <taxon>Actinomycetota</taxon>
        <taxon>Actinomycetes</taxon>
        <taxon>Pseudonocardiales</taxon>
        <taxon>Pseudonocardiaceae</taxon>
        <taxon>Amycolatopsis</taxon>
        <taxon>Amycolatopsis japonica group</taxon>
    </lineage>
</organism>
<feature type="region of interest" description="Disordered" evidence="1">
    <location>
        <begin position="1"/>
        <end position="22"/>
    </location>
</feature>
<accession>A0A1W2LTK6</accession>
<proteinExistence type="predicted"/>
<feature type="compositionally biased region" description="Basic and acidic residues" evidence="1">
    <location>
        <begin position="8"/>
        <end position="18"/>
    </location>
</feature>
<dbReference type="EMBL" id="LQMT02000019">
    <property type="protein sequence ID" value="ONF68701.1"/>
    <property type="molecule type" value="Genomic_DNA"/>
</dbReference>
<dbReference type="Proteomes" id="UP000076660">
    <property type="component" value="Unassembled WGS sequence"/>
</dbReference>
<sequence length="59" mass="6661">MTGTINVHDQDGHRDDNRTFAPTPVTRRYTKCWSVKASLRDAGSLKEAFTDQRALTRAP</sequence>
<evidence type="ECO:0000313" key="3">
    <source>
        <dbReference type="Proteomes" id="UP000076660"/>
    </source>
</evidence>
<reference evidence="2 3" key="1">
    <citation type="submission" date="2016-12" db="EMBL/GenBank/DDBJ databases">
        <title>Amycolatopsis keratiniphila subsp. keratiniphila genome sequencing and assembly.</title>
        <authorList>
            <person name="Mayilraj S."/>
            <person name="Kaur N."/>
        </authorList>
    </citation>
    <scope>NUCLEOTIDE SEQUENCE [LARGE SCALE GENOMIC DNA]</scope>
    <source>
        <strain evidence="2 3">DSM 44409</strain>
    </source>
</reference>
<gene>
    <name evidence="2" type="ORF">AVR91_0218750</name>
</gene>
<comment type="caution">
    <text evidence="2">The sequence shown here is derived from an EMBL/GenBank/DDBJ whole genome shotgun (WGS) entry which is preliminary data.</text>
</comment>
<dbReference type="AlphaFoldDB" id="A0A1W2LTK6"/>
<evidence type="ECO:0000313" key="2">
    <source>
        <dbReference type="EMBL" id="ONF68701.1"/>
    </source>
</evidence>